<evidence type="ECO:0000256" key="1">
    <source>
        <dbReference type="SAM" id="MobiDB-lite"/>
    </source>
</evidence>
<feature type="chain" id="PRO_5030566026" evidence="2">
    <location>
        <begin position="27"/>
        <end position="411"/>
    </location>
</feature>
<organism evidence="3">
    <name type="scientific">Odontella aurita</name>
    <dbReference type="NCBI Taxonomy" id="265563"/>
    <lineage>
        <taxon>Eukaryota</taxon>
        <taxon>Sar</taxon>
        <taxon>Stramenopiles</taxon>
        <taxon>Ochrophyta</taxon>
        <taxon>Bacillariophyta</taxon>
        <taxon>Mediophyceae</taxon>
        <taxon>Biddulphiophycidae</taxon>
        <taxon>Eupodiscales</taxon>
        <taxon>Odontellaceae</taxon>
        <taxon>Odontella</taxon>
    </lineage>
</organism>
<feature type="compositionally biased region" description="Basic and acidic residues" evidence="1">
    <location>
        <begin position="110"/>
        <end position="140"/>
    </location>
</feature>
<dbReference type="AlphaFoldDB" id="A0A7S4HJU7"/>
<accession>A0A7S4HJU7</accession>
<keyword evidence="2" id="KW-0732">Signal</keyword>
<evidence type="ECO:0000313" key="3">
    <source>
        <dbReference type="EMBL" id="CAE2201244.1"/>
    </source>
</evidence>
<reference evidence="3" key="1">
    <citation type="submission" date="2021-01" db="EMBL/GenBank/DDBJ databases">
        <authorList>
            <person name="Corre E."/>
            <person name="Pelletier E."/>
            <person name="Niang G."/>
            <person name="Scheremetjew M."/>
            <person name="Finn R."/>
            <person name="Kale V."/>
            <person name="Holt S."/>
            <person name="Cochrane G."/>
            <person name="Meng A."/>
            <person name="Brown T."/>
            <person name="Cohen L."/>
        </authorList>
    </citation>
    <scope>NUCLEOTIDE SEQUENCE</scope>
    <source>
        <strain evidence="3">Isolate 1302-5</strain>
    </source>
</reference>
<protein>
    <submittedName>
        <fullName evidence="3">Uncharacterized protein</fullName>
    </submittedName>
</protein>
<name>A0A7S4HJU7_9STRA</name>
<gene>
    <name evidence="3" type="ORF">OAUR00152_LOCUS808</name>
</gene>
<sequence length="411" mass="45117">MTPRASAAVADIIFLVFLVVVPNVHATGTEDGLLMAITNYVRPNQGHLVYGDNSSPARAKGAKEYLQRRQGCKARSRRLISRYVRCAYRLRTQPGNNLAATKKICRKELKGETKKKDMRSGRIGSPERKGEDENSDDKQKKWIQKKRGTGGNPCPAAADINIMGSIAALCFRGNFSVRQCLTFAEAYAGYTNYAAQHEGASKAKTSSRRPGLRCPKEARNCPDGSLSFRSRDLSCDFAPCPCCDALSEPGKFGNDDTPGDYVCCPDGSWGVESDENGVFLCSGGGMITSLDLRRMWQLHDGKPGENCNLNRKREDGRTRCPKDTVICPDGKTQVKRNWNTVRCIFEPCKSKCCKHQNYIECKDGSQARCCPDNGSWACPEIDAVLKTSIGYYRCEGGLLSGDLGPFGVACP</sequence>
<dbReference type="EMBL" id="HBKQ01001148">
    <property type="protein sequence ID" value="CAE2201244.1"/>
    <property type="molecule type" value="Transcribed_RNA"/>
</dbReference>
<evidence type="ECO:0000256" key="2">
    <source>
        <dbReference type="SAM" id="SignalP"/>
    </source>
</evidence>
<feature type="signal peptide" evidence="2">
    <location>
        <begin position="1"/>
        <end position="26"/>
    </location>
</feature>
<proteinExistence type="predicted"/>
<feature type="region of interest" description="Disordered" evidence="1">
    <location>
        <begin position="110"/>
        <end position="151"/>
    </location>
</feature>